<dbReference type="EMBL" id="MH834621">
    <property type="protein sequence ID" value="AYN58686.1"/>
    <property type="molecule type" value="Genomic_DNA"/>
</dbReference>
<evidence type="ECO:0000256" key="1">
    <source>
        <dbReference type="SAM" id="MobiDB-lite"/>
    </source>
</evidence>
<proteinExistence type="predicted"/>
<dbReference type="GeneID" id="80033992"/>
<reference evidence="2 3" key="1">
    <citation type="submission" date="2018-09" db="EMBL/GenBank/DDBJ databases">
        <authorList>
            <person name="Zack K."/>
            <person name="Stoner T.H."/>
            <person name="Garlena R.A."/>
            <person name="Russell D.A."/>
            <person name="Pope W.H."/>
            <person name="Jacobs-Sera D."/>
            <person name="Hatfull G.F."/>
        </authorList>
    </citation>
    <scope>NUCLEOTIDE SEQUENCE [LARGE SCALE GENOMIC DNA]</scope>
</reference>
<name>A0A3G2KI67_9CAUD</name>
<protein>
    <submittedName>
        <fullName evidence="2">Uncharacterized protein</fullName>
    </submittedName>
</protein>
<gene>
    <name evidence="2" type="primary">67</name>
    <name evidence="2" type="ORF">PBI_NANDITA_67</name>
</gene>
<dbReference type="Proteomes" id="UP000267628">
    <property type="component" value="Segment"/>
</dbReference>
<feature type="region of interest" description="Disordered" evidence="1">
    <location>
        <begin position="1"/>
        <end position="21"/>
    </location>
</feature>
<dbReference type="KEGG" id="vg:80033992"/>
<keyword evidence="3" id="KW-1185">Reference proteome</keyword>
<organism evidence="2 3">
    <name type="scientific">Arthrobacter phage Nandita</name>
    <dbReference type="NCBI Taxonomy" id="2419963"/>
    <lineage>
        <taxon>Viruses</taxon>
        <taxon>Duplodnaviria</taxon>
        <taxon>Heunggongvirae</taxon>
        <taxon>Uroviricota</taxon>
        <taxon>Caudoviricetes</taxon>
        <taxon>Daemsvirinae</taxon>
        <taxon>Nanditavirus</taxon>
        <taxon>Nanditavirus nandita</taxon>
    </lineage>
</organism>
<sequence>MREDGVDMSGHQTGWPDDWERCPKRHGQAAHLLDCEPLTAPQDARVDTDTEVAMGRIGDQVGYVVVKLDRWGGWDETNCVQMDSVSQGVAMVRRYQEDDPKGTYAVARLELVMISRPDPGDTPRRDS</sequence>
<evidence type="ECO:0000313" key="3">
    <source>
        <dbReference type="Proteomes" id="UP000267628"/>
    </source>
</evidence>
<accession>A0A3G2KI67</accession>
<dbReference type="RefSeq" id="YP_010760895.1">
    <property type="nucleotide sequence ID" value="NC_073588.1"/>
</dbReference>
<evidence type="ECO:0000313" key="2">
    <source>
        <dbReference type="EMBL" id="AYN58686.1"/>
    </source>
</evidence>